<keyword evidence="4" id="KW-0408">Iron</keyword>
<evidence type="ECO:0000313" key="6">
    <source>
        <dbReference type="EMBL" id="KAJ5387940.1"/>
    </source>
</evidence>
<dbReference type="AlphaFoldDB" id="A0A9W9VRP7"/>
<dbReference type="InterPro" id="IPR025702">
    <property type="entry name" value="OXD"/>
</dbReference>
<name>A0A9W9VRP7_9EURO</name>
<sequence>MSAVKLSSEEPFVYSIFGLQLSDGEESPEKRFLKGEFHGLIAPHATHLDLFLQDHDGCAAAREGKTLIWLGYWKSRTSYLAWWGSEKVSNFWDSLPVSAGMWREIMSPDSSRTQYMTNKSEPVGLGHLGTEISVGNKTGYWGCYRHRMAAHSKDNFASPIERDLEAFQPIPDSLDGDRPGRILMTKFPDNICFVVEGQDHSNITAEEKEYWNDNFDSSVTQWMKDLFSAGPDSGILGSRMCYAPETGVYRVSTPKALNYNKKAQFFYFKDLQHMEQIGRTNKGHAALRSRFMRAYGPKGAMESGKLGLWVETAVLKNGEIECEYVGCEKGTGWMALAGHQEFW</sequence>
<dbReference type="Pfam" id="PF13816">
    <property type="entry name" value="Dehydratase_hem"/>
    <property type="match status" value="1"/>
</dbReference>
<dbReference type="Proteomes" id="UP001147747">
    <property type="component" value="Unassembled WGS sequence"/>
</dbReference>
<comment type="cofactor">
    <cofactor evidence="1">
        <name>heme b</name>
        <dbReference type="ChEBI" id="CHEBI:60344"/>
    </cofactor>
</comment>
<dbReference type="GO" id="GO:0016829">
    <property type="term" value="F:lyase activity"/>
    <property type="evidence" value="ECO:0007669"/>
    <property type="project" value="UniProtKB-KW"/>
</dbReference>
<keyword evidence="3" id="KW-0479">Metal-binding</keyword>
<gene>
    <name evidence="6" type="ORF">N7509_010481</name>
</gene>
<evidence type="ECO:0000256" key="1">
    <source>
        <dbReference type="ARBA" id="ARBA00001970"/>
    </source>
</evidence>
<reference evidence="6" key="2">
    <citation type="journal article" date="2023" name="IMA Fungus">
        <title>Comparative genomic study of the Penicillium genus elucidates a diverse pangenome and 15 lateral gene transfer events.</title>
        <authorList>
            <person name="Petersen C."/>
            <person name="Sorensen T."/>
            <person name="Nielsen M.R."/>
            <person name="Sondergaard T.E."/>
            <person name="Sorensen J.L."/>
            <person name="Fitzpatrick D.A."/>
            <person name="Frisvad J.C."/>
            <person name="Nielsen K.L."/>
        </authorList>
    </citation>
    <scope>NUCLEOTIDE SEQUENCE</scope>
    <source>
        <strain evidence="6">IBT 29677</strain>
    </source>
</reference>
<dbReference type="GeneID" id="81374098"/>
<proteinExistence type="predicted"/>
<keyword evidence="5" id="KW-0456">Lyase</keyword>
<protein>
    <submittedName>
        <fullName evidence="6">Heme-containing dehydratase</fullName>
    </submittedName>
</protein>
<evidence type="ECO:0000256" key="2">
    <source>
        <dbReference type="ARBA" id="ARBA00022617"/>
    </source>
</evidence>
<accession>A0A9W9VRP7</accession>
<evidence type="ECO:0000256" key="4">
    <source>
        <dbReference type="ARBA" id="ARBA00023004"/>
    </source>
</evidence>
<dbReference type="OrthoDB" id="3465714at2759"/>
<comment type="caution">
    <text evidence="6">The sequence shown here is derived from an EMBL/GenBank/DDBJ whole genome shotgun (WGS) entry which is preliminary data.</text>
</comment>
<keyword evidence="2" id="KW-0349">Heme</keyword>
<dbReference type="RefSeq" id="XP_056485738.1">
    <property type="nucleotide sequence ID" value="XM_056635118.1"/>
</dbReference>
<keyword evidence="7" id="KW-1185">Reference proteome</keyword>
<evidence type="ECO:0000313" key="7">
    <source>
        <dbReference type="Proteomes" id="UP001147747"/>
    </source>
</evidence>
<reference evidence="6" key="1">
    <citation type="submission" date="2022-12" db="EMBL/GenBank/DDBJ databases">
        <authorList>
            <person name="Petersen C."/>
        </authorList>
    </citation>
    <scope>NUCLEOTIDE SEQUENCE</scope>
    <source>
        <strain evidence="6">IBT 29677</strain>
    </source>
</reference>
<dbReference type="EMBL" id="JAPZBU010000009">
    <property type="protein sequence ID" value="KAJ5387940.1"/>
    <property type="molecule type" value="Genomic_DNA"/>
</dbReference>
<evidence type="ECO:0000256" key="5">
    <source>
        <dbReference type="ARBA" id="ARBA00023239"/>
    </source>
</evidence>
<evidence type="ECO:0000256" key="3">
    <source>
        <dbReference type="ARBA" id="ARBA00022723"/>
    </source>
</evidence>
<dbReference type="GO" id="GO:0046872">
    <property type="term" value="F:metal ion binding"/>
    <property type="evidence" value="ECO:0007669"/>
    <property type="project" value="UniProtKB-KW"/>
</dbReference>
<organism evidence="6 7">
    <name type="scientific">Penicillium cosmopolitanum</name>
    <dbReference type="NCBI Taxonomy" id="1131564"/>
    <lineage>
        <taxon>Eukaryota</taxon>
        <taxon>Fungi</taxon>
        <taxon>Dikarya</taxon>
        <taxon>Ascomycota</taxon>
        <taxon>Pezizomycotina</taxon>
        <taxon>Eurotiomycetes</taxon>
        <taxon>Eurotiomycetidae</taxon>
        <taxon>Eurotiales</taxon>
        <taxon>Aspergillaceae</taxon>
        <taxon>Penicillium</taxon>
    </lineage>
</organism>